<keyword evidence="1 2" id="KW-0238">DNA-binding</keyword>
<evidence type="ECO:0000256" key="1">
    <source>
        <dbReference type="ARBA" id="ARBA00023125"/>
    </source>
</evidence>
<feature type="coiled-coil region" evidence="3">
    <location>
        <begin position="14"/>
        <end position="44"/>
    </location>
</feature>
<keyword evidence="2" id="KW-0963">Cytoplasm</keyword>
<comment type="similarity">
    <text evidence="2">Belongs to the YbaB/EbfC family.</text>
</comment>
<proteinExistence type="inferred from homology"/>
<keyword evidence="3" id="KW-0175">Coiled coil</keyword>
<dbReference type="InterPro" id="IPR036894">
    <property type="entry name" value="YbaB-like_sf"/>
</dbReference>
<name>A0A6N2SMR6_9FIRM</name>
<dbReference type="PANTHER" id="PTHR33449:SF1">
    <property type="entry name" value="NUCLEOID-ASSOCIATED PROTEIN YBAB"/>
    <property type="match status" value="1"/>
</dbReference>
<dbReference type="SUPFAM" id="SSF82607">
    <property type="entry name" value="YbaB-like"/>
    <property type="match status" value="1"/>
</dbReference>
<sequence length="116" mass="12687">MKARLPQGYGKAPANNMNSMIKQAQKMQEELAKKQAELDEMEFSTTAGGGVVTVVMNGKKEMKSLTIKPEIVNADDIEMLQDLIMAATNEALRTIEEKTAQEMDKITGGLNIPGLM</sequence>
<protein>
    <recommendedName>
        <fullName evidence="2">Nucleoid-associated protein AULFYP135_01014</fullName>
    </recommendedName>
</protein>
<dbReference type="Pfam" id="PF02575">
    <property type="entry name" value="YbaB_DNA_bd"/>
    <property type="match status" value="1"/>
</dbReference>
<comment type="subunit">
    <text evidence="2">Homodimer.</text>
</comment>
<dbReference type="InterPro" id="IPR004401">
    <property type="entry name" value="YbaB/EbfC"/>
</dbReference>
<reference evidence="4" key="1">
    <citation type="submission" date="2019-11" db="EMBL/GenBank/DDBJ databases">
        <authorList>
            <person name="Feng L."/>
        </authorList>
    </citation>
    <scope>NUCLEOTIDE SEQUENCE</scope>
    <source>
        <strain evidence="4">AundefinedLFYP135</strain>
    </source>
</reference>
<gene>
    <name evidence="4" type="ORF">AULFYP135_01014</name>
</gene>
<dbReference type="HAMAP" id="MF_00274">
    <property type="entry name" value="DNA_YbaB_EbfC"/>
    <property type="match status" value="1"/>
</dbReference>
<dbReference type="PIRSF" id="PIRSF004555">
    <property type="entry name" value="UCP004555"/>
    <property type="match status" value="1"/>
</dbReference>
<dbReference type="GO" id="GO:0003677">
    <property type="term" value="F:DNA binding"/>
    <property type="evidence" value="ECO:0007669"/>
    <property type="project" value="UniProtKB-UniRule"/>
</dbReference>
<organism evidence="4">
    <name type="scientific">uncultured Anaerotruncus sp</name>
    <dbReference type="NCBI Taxonomy" id="905011"/>
    <lineage>
        <taxon>Bacteria</taxon>
        <taxon>Bacillati</taxon>
        <taxon>Bacillota</taxon>
        <taxon>Clostridia</taxon>
        <taxon>Eubacteriales</taxon>
        <taxon>Oscillospiraceae</taxon>
        <taxon>Anaerotruncus</taxon>
        <taxon>environmental samples</taxon>
    </lineage>
</organism>
<accession>A0A6N2SMR6</accession>
<evidence type="ECO:0000313" key="4">
    <source>
        <dbReference type="EMBL" id="VYS94379.1"/>
    </source>
</evidence>
<dbReference type="GO" id="GO:0043590">
    <property type="term" value="C:bacterial nucleoid"/>
    <property type="evidence" value="ECO:0007669"/>
    <property type="project" value="UniProtKB-UniRule"/>
</dbReference>
<comment type="function">
    <text evidence="2">Binds to DNA and alters its conformation. May be involved in regulation of gene expression, nucleoid organization and DNA protection.</text>
</comment>
<evidence type="ECO:0000256" key="3">
    <source>
        <dbReference type="SAM" id="Coils"/>
    </source>
</evidence>
<comment type="subcellular location">
    <subcellularLocation>
        <location evidence="2">Cytoplasm</location>
        <location evidence="2">Nucleoid</location>
    </subcellularLocation>
</comment>
<evidence type="ECO:0000256" key="2">
    <source>
        <dbReference type="HAMAP-Rule" id="MF_00274"/>
    </source>
</evidence>
<dbReference type="AlphaFoldDB" id="A0A6N2SMR6"/>
<dbReference type="EMBL" id="CACRSL010000003">
    <property type="protein sequence ID" value="VYS94379.1"/>
    <property type="molecule type" value="Genomic_DNA"/>
</dbReference>
<dbReference type="Gene3D" id="3.30.1310.10">
    <property type="entry name" value="Nucleoid-associated protein YbaB-like domain"/>
    <property type="match status" value="1"/>
</dbReference>
<dbReference type="PANTHER" id="PTHR33449">
    <property type="entry name" value="NUCLEOID-ASSOCIATED PROTEIN YBAB"/>
    <property type="match status" value="1"/>
</dbReference>
<dbReference type="NCBIfam" id="TIGR00103">
    <property type="entry name" value="DNA_YbaB_EbfC"/>
    <property type="match status" value="1"/>
</dbReference>
<dbReference type="GO" id="GO:0005829">
    <property type="term" value="C:cytosol"/>
    <property type="evidence" value="ECO:0007669"/>
    <property type="project" value="TreeGrafter"/>
</dbReference>